<protein>
    <submittedName>
        <fullName evidence="7">Unannotated protein</fullName>
    </submittedName>
</protein>
<evidence type="ECO:0000313" key="5">
    <source>
        <dbReference type="EMBL" id="CAB4756163.1"/>
    </source>
</evidence>
<dbReference type="SUPFAM" id="SSF46689">
    <property type="entry name" value="Homeodomain-like"/>
    <property type="match status" value="1"/>
</dbReference>
<dbReference type="PRINTS" id="PR00455">
    <property type="entry name" value="HTHTETR"/>
</dbReference>
<evidence type="ECO:0000313" key="6">
    <source>
        <dbReference type="EMBL" id="CAB4902457.1"/>
    </source>
</evidence>
<evidence type="ECO:0000259" key="4">
    <source>
        <dbReference type="PROSITE" id="PS50977"/>
    </source>
</evidence>
<dbReference type="Pfam" id="PF00440">
    <property type="entry name" value="TetR_N"/>
    <property type="match status" value="1"/>
</dbReference>
<evidence type="ECO:0000256" key="1">
    <source>
        <dbReference type="ARBA" id="ARBA00023015"/>
    </source>
</evidence>
<keyword evidence="3" id="KW-0804">Transcription</keyword>
<dbReference type="InterPro" id="IPR009057">
    <property type="entry name" value="Homeodomain-like_sf"/>
</dbReference>
<feature type="domain" description="HTH tetR-type" evidence="4">
    <location>
        <begin position="2"/>
        <end position="62"/>
    </location>
</feature>
<evidence type="ECO:0000256" key="2">
    <source>
        <dbReference type="ARBA" id="ARBA00023125"/>
    </source>
</evidence>
<accession>A0A6J7N1H3</accession>
<dbReference type="InterPro" id="IPR001647">
    <property type="entry name" value="HTH_TetR"/>
</dbReference>
<dbReference type="Gene3D" id="1.10.10.60">
    <property type="entry name" value="Homeodomain-like"/>
    <property type="match status" value="1"/>
</dbReference>
<dbReference type="AlphaFoldDB" id="A0A6J7N1H3"/>
<evidence type="ECO:0000313" key="7">
    <source>
        <dbReference type="EMBL" id="CAB4987116.1"/>
    </source>
</evidence>
<dbReference type="PROSITE" id="PS50977">
    <property type="entry name" value="HTH_TETR_2"/>
    <property type="match status" value="1"/>
</dbReference>
<dbReference type="EMBL" id="CAFBOS010000033">
    <property type="protein sequence ID" value="CAB4987116.1"/>
    <property type="molecule type" value="Genomic_DNA"/>
</dbReference>
<dbReference type="PANTHER" id="PTHR30055">
    <property type="entry name" value="HTH-TYPE TRANSCRIPTIONAL REGULATOR RUTR"/>
    <property type="match status" value="1"/>
</dbReference>
<keyword evidence="2" id="KW-0238">DNA-binding</keyword>
<keyword evidence="1" id="KW-0805">Transcription regulation</keyword>
<organism evidence="7">
    <name type="scientific">freshwater metagenome</name>
    <dbReference type="NCBI Taxonomy" id="449393"/>
    <lineage>
        <taxon>unclassified sequences</taxon>
        <taxon>metagenomes</taxon>
        <taxon>ecological metagenomes</taxon>
    </lineage>
</organism>
<name>A0A6J7N1H3_9ZZZZ</name>
<dbReference type="GO" id="GO:0000976">
    <property type="term" value="F:transcription cis-regulatory region binding"/>
    <property type="evidence" value="ECO:0007669"/>
    <property type="project" value="TreeGrafter"/>
</dbReference>
<gene>
    <name evidence="5" type="ORF">UFOPK2754_02117</name>
    <name evidence="6" type="ORF">UFOPK3543_00942</name>
    <name evidence="7" type="ORF">UFOPK3967_00763</name>
</gene>
<dbReference type="PANTHER" id="PTHR30055:SF234">
    <property type="entry name" value="HTH-TYPE TRANSCRIPTIONAL REGULATOR BETI"/>
    <property type="match status" value="1"/>
</dbReference>
<dbReference type="InterPro" id="IPR036271">
    <property type="entry name" value="Tet_transcr_reg_TetR-rel_C_sf"/>
</dbReference>
<sequence>MARTGDRILDEALGQFGTRGYEATSLDAIAAALGVRKQTVLYWYPSKQALLDAAMARGAEELHLALDAALSGAGPGLDRVDAVMRAVFRFAVRRPELLGMLREVTRLGDAAAIDLGGRLRPLLDRAASFLADEMDAGTIRRADTRLILLFVYSAVLGVATDIGAQRALEIPSGVASLARLRRELFAFVRAGLAPSPSLAALRSGEIA</sequence>
<dbReference type="SUPFAM" id="SSF48498">
    <property type="entry name" value="Tetracyclin repressor-like, C-terminal domain"/>
    <property type="match status" value="1"/>
</dbReference>
<dbReference type="Gene3D" id="1.10.357.10">
    <property type="entry name" value="Tetracycline Repressor, domain 2"/>
    <property type="match status" value="1"/>
</dbReference>
<proteinExistence type="predicted"/>
<dbReference type="EMBL" id="CAFBMH010000024">
    <property type="protein sequence ID" value="CAB4902457.1"/>
    <property type="molecule type" value="Genomic_DNA"/>
</dbReference>
<reference evidence="7" key="1">
    <citation type="submission" date="2020-05" db="EMBL/GenBank/DDBJ databases">
        <authorList>
            <person name="Chiriac C."/>
            <person name="Salcher M."/>
            <person name="Ghai R."/>
            <person name="Kavagutti S V."/>
        </authorList>
    </citation>
    <scope>NUCLEOTIDE SEQUENCE</scope>
</reference>
<dbReference type="EMBL" id="CAEZYR010000085">
    <property type="protein sequence ID" value="CAB4756163.1"/>
    <property type="molecule type" value="Genomic_DNA"/>
</dbReference>
<dbReference type="GO" id="GO:0003700">
    <property type="term" value="F:DNA-binding transcription factor activity"/>
    <property type="evidence" value="ECO:0007669"/>
    <property type="project" value="TreeGrafter"/>
</dbReference>
<dbReference type="InterPro" id="IPR050109">
    <property type="entry name" value="HTH-type_TetR-like_transc_reg"/>
</dbReference>
<evidence type="ECO:0000256" key="3">
    <source>
        <dbReference type="ARBA" id="ARBA00023163"/>
    </source>
</evidence>